<dbReference type="Gene3D" id="3.40.50.1010">
    <property type="entry name" value="5'-nuclease"/>
    <property type="match status" value="1"/>
</dbReference>
<dbReference type="AlphaFoldDB" id="A0A1I2K7I7"/>
<name>A0A1I2K7I7_9BACT</name>
<protein>
    <recommendedName>
        <fullName evidence="3">PIN domain-containing protein</fullName>
    </recommendedName>
</protein>
<dbReference type="InterPro" id="IPR029060">
    <property type="entry name" value="PIN-like_dom_sf"/>
</dbReference>
<organism evidence="1 2">
    <name type="scientific">Thermoflexibacter ruber</name>
    <dbReference type="NCBI Taxonomy" id="1003"/>
    <lineage>
        <taxon>Bacteria</taxon>
        <taxon>Pseudomonadati</taxon>
        <taxon>Bacteroidota</taxon>
        <taxon>Cytophagia</taxon>
        <taxon>Cytophagales</taxon>
        <taxon>Thermoflexibacteraceae</taxon>
        <taxon>Thermoflexibacter</taxon>
    </lineage>
</organism>
<gene>
    <name evidence="1" type="ORF">SAMN04488541_10814</name>
</gene>
<evidence type="ECO:0008006" key="3">
    <source>
        <dbReference type="Google" id="ProtNLM"/>
    </source>
</evidence>
<keyword evidence="2" id="KW-1185">Reference proteome</keyword>
<dbReference type="Proteomes" id="UP000199513">
    <property type="component" value="Unassembled WGS sequence"/>
</dbReference>
<evidence type="ECO:0000313" key="1">
    <source>
        <dbReference type="EMBL" id="SFF61041.1"/>
    </source>
</evidence>
<evidence type="ECO:0000313" key="2">
    <source>
        <dbReference type="Proteomes" id="UP000199513"/>
    </source>
</evidence>
<proteinExistence type="predicted"/>
<reference evidence="1 2" key="1">
    <citation type="submission" date="2016-10" db="EMBL/GenBank/DDBJ databases">
        <authorList>
            <person name="de Groot N.N."/>
        </authorList>
    </citation>
    <scope>NUCLEOTIDE SEQUENCE [LARGE SCALE GENOMIC DNA]</scope>
    <source>
        <strain>GEY</strain>
        <strain evidence="2">DSM 9560</strain>
    </source>
</reference>
<dbReference type="SUPFAM" id="SSF88723">
    <property type="entry name" value="PIN domain-like"/>
    <property type="match status" value="1"/>
</dbReference>
<dbReference type="RefSeq" id="WP_143091068.1">
    <property type="nucleotide sequence ID" value="NZ_FONY01000081.1"/>
</dbReference>
<dbReference type="OrthoDB" id="5368631at2"/>
<accession>A0A1I2K7I7</accession>
<sequence length="51" mass="5770">MQLMLGYLDSRIGIPDAFIAATALCNNVPLYTLNRQDFDYIEGLKLYKSKA</sequence>
<dbReference type="EMBL" id="FONY01000081">
    <property type="protein sequence ID" value="SFF61041.1"/>
    <property type="molecule type" value="Genomic_DNA"/>
</dbReference>